<feature type="non-terminal residue" evidence="14">
    <location>
        <position position="576"/>
    </location>
</feature>
<dbReference type="AlphaFoldDB" id="A0A7J7F7W6"/>
<keyword evidence="6 11" id="KW-0472">Membrane</keyword>
<feature type="compositionally biased region" description="Basic and acidic residues" evidence="10">
    <location>
        <begin position="30"/>
        <end position="42"/>
    </location>
</feature>
<feature type="compositionally biased region" description="Polar residues" evidence="10">
    <location>
        <begin position="17"/>
        <end position="26"/>
    </location>
</feature>
<evidence type="ECO:0000313" key="14">
    <source>
        <dbReference type="EMBL" id="KAF5924047.1"/>
    </source>
</evidence>
<dbReference type="PROSITE" id="PS50024">
    <property type="entry name" value="SEA"/>
    <property type="match status" value="1"/>
</dbReference>
<dbReference type="SMART" id="SM00181">
    <property type="entry name" value="EGF"/>
    <property type="match status" value="2"/>
</dbReference>
<dbReference type="PROSITE" id="PS01186">
    <property type="entry name" value="EGF_2"/>
    <property type="match status" value="1"/>
</dbReference>
<feature type="region of interest" description="Disordered" evidence="10">
    <location>
        <begin position="461"/>
        <end position="484"/>
    </location>
</feature>
<dbReference type="GO" id="GO:0005886">
    <property type="term" value="C:plasma membrane"/>
    <property type="evidence" value="ECO:0007669"/>
    <property type="project" value="UniProtKB-SubCell"/>
</dbReference>
<feature type="compositionally biased region" description="Polar residues" evidence="10">
    <location>
        <begin position="120"/>
        <end position="146"/>
    </location>
</feature>
<evidence type="ECO:0000256" key="3">
    <source>
        <dbReference type="ARBA" id="ARBA00022536"/>
    </source>
</evidence>
<feature type="domain" description="EGF-like" evidence="13">
    <location>
        <begin position="143"/>
        <end position="181"/>
    </location>
</feature>
<dbReference type="Proteomes" id="UP000551758">
    <property type="component" value="Unassembled WGS sequence"/>
</dbReference>
<evidence type="ECO:0000256" key="7">
    <source>
        <dbReference type="ARBA" id="ARBA00023157"/>
    </source>
</evidence>
<dbReference type="SMART" id="SM00200">
    <property type="entry name" value="SEA"/>
    <property type="match status" value="1"/>
</dbReference>
<feature type="compositionally biased region" description="Low complexity" evidence="10">
    <location>
        <begin position="43"/>
        <end position="65"/>
    </location>
</feature>
<proteinExistence type="predicted"/>
<keyword evidence="5" id="KW-0677">Repeat</keyword>
<sequence length="576" mass="62367">RVSRLKLAITTAQQVEGSVDEVSSPTQRHKAFESVMKEDRAKSSVSVTASSTNTSSPVPTTTVTSKESESTPNANIVTTLTTPSISSSSGGSTTTVSSLTPSNNGSSTSTVTEGVSSKTISSVTFNSVTSSENSTPKPGTTVPSSPCQGDPCSGGSACVSLNSTYFCLCSDGYYYKSSTCNKGKIFPGTITVKVSETSGLEDEHSVAYQELYHEITTFFANAFNNTDYGQTVILKVSISPSARSEMRAGDQTVNVAVVNILVETTNADEESVSDIIEEAIRKYSGDITGYTMQDRCDYYGCKKTNDDNDCSDGLLCTCKDGLERPSPQIPFCSASSQCPDGCNEENKKQCLLMDDGSTDCVCLSGYKKDGQGTCQKCAFGYSGVNCKDSFQLILTIVGVIAAIVLLGMVIAWIVSLRSKNRRQNIEEQNLIDNDYQNLRLQQTTGFSNPGADGSIFPRVRTNVSRDGQPQNPYANRRGMQNPYANQTGLKATRSISKEIRQVRLICIDNRSGIAECDLNEMLEGASLSEATLAGKRNKGLRWKEGEVMKEQQKGGQRRERAKEEARREIFFLIKED</sequence>
<gene>
    <name evidence="14" type="ORF">HPG69_010479</name>
</gene>
<dbReference type="InterPro" id="IPR000082">
    <property type="entry name" value="SEA_dom"/>
</dbReference>
<evidence type="ECO:0000259" key="13">
    <source>
        <dbReference type="PROSITE" id="PS50026"/>
    </source>
</evidence>
<evidence type="ECO:0000256" key="5">
    <source>
        <dbReference type="ARBA" id="ARBA00022737"/>
    </source>
</evidence>
<evidence type="ECO:0000256" key="8">
    <source>
        <dbReference type="ARBA" id="ARBA00023180"/>
    </source>
</evidence>
<protein>
    <recommendedName>
        <fullName evidence="16">Mucin-13</fullName>
    </recommendedName>
</protein>
<evidence type="ECO:0008006" key="16">
    <source>
        <dbReference type="Google" id="ProtNLM"/>
    </source>
</evidence>
<keyword evidence="7" id="KW-1015">Disulfide bond</keyword>
<feature type="domain" description="SEA" evidence="12">
    <location>
        <begin position="182"/>
        <end position="297"/>
    </location>
</feature>
<comment type="caution">
    <text evidence="14">The sequence shown here is derived from an EMBL/GenBank/DDBJ whole genome shotgun (WGS) entry which is preliminary data.</text>
</comment>
<evidence type="ECO:0000256" key="6">
    <source>
        <dbReference type="ARBA" id="ARBA00023136"/>
    </source>
</evidence>
<evidence type="ECO:0000256" key="11">
    <source>
        <dbReference type="SAM" id="Phobius"/>
    </source>
</evidence>
<keyword evidence="11" id="KW-1133">Transmembrane helix</keyword>
<dbReference type="PROSITE" id="PS50026">
    <property type="entry name" value="EGF_3"/>
    <property type="match status" value="1"/>
</dbReference>
<evidence type="ECO:0000313" key="15">
    <source>
        <dbReference type="Proteomes" id="UP000551758"/>
    </source>
</evidence>
<dbReference type="PANTHER" id="PTHR24037:SF10">
    <property type="entry name" value="MUCIN-13"/>
    <property type="match status" value="1"/>
</dbReference>
<comment type="caution">
    <text evidence="9">Lacks conserved residue(s) required for the propagation of feature annotation.</text>
</comment>
<keyword evidence="8" id="KW-0325">Glycoprotein</keyword>
<evidence type="ECO:0000256" key="2">
    <source>
        <dbReference type="ARBA" id="ARBA00022475"/>
    </source>
</evidence>
<accession>A0A7J7F7W6</accession>
<feature type="transmembrane region" description="Helical" evidence="11">
    <location>
        <begin position="392"/>
        <end position="414"/>
    </location>
</feature>
<dbReference type="EMBL" id="JACDTQ010001070">
    <property type="protein sequence ID" value="KAF5924047.1"/>
    <property type="molecule type" value="Genomic_DNA"/>
</dbReference>
<keyword evidence="3 9" id="KW-0245">EGF-like domain</keyword>
<feature type="compositionally biased region" description="Polar residues" evidence="10">
    <location>
        <begin position="461"/>
        <end position="473"/>
    </location>
</feature>
<feature type="compositionally biased region" description="Low complexity" evidence="10">
    <location>
        <begin position="76"/>
        <end position="119"/>
    </location>
</feature>
<keyword evidence="15" id="KW-1185">Reference proteome</keyword>
<evidence type="ECO:0000256" key="9">
    <source>
        <dbReference type="PROSITE-ProRule" id="PRU00076"/>
    </source>
</evidence>
<evidence type="ECO:0000256" key="1">
    <source>
        <dbReference type="ARBA" id="ARBA00004236"/>
    </source>
</evidence>
<name>A0A7J7F7W6_DICBM</name>
<evidence type="ECO:0000259" key="12">
    <source>
        <dbReference type="PROSITE" id="PS50024"/>
    </source>
</evidence>
<keyword evidence="2" id="KW-1003">Cell membrane</keyword>
<comment type="subcellular location">
    <subcellularLocation>
        <location evidence="1">Cell membrane</location>
    </subcellularLocation>
</comment>
<evidence type="ECO:0000256" key="10">
    <source>
        <dbReference type="SAM" id="MobiDB-lite"/>
    </source>
</evidence>
<keyword evidence="4" id="KW-0732">Signal</keyword>
<keyword evidence="11" id="KW-0812">Transmembrane</keyword>
<dbReference type="InterPro" id="IPR000742">
    <property type="entry name" value="EGF"/>
</dbReference>
<organism evidence="14 15">
    <name type="scientific">Diceros bicornis minor</name>
    <name type="common">South-central black rhinoceros</name>
    <dbReference type="NCBI Taxonomy" id="77932"/>
    <lineage>
        <taxon>Eukaryota</taxon>
        <taxon>Metazoa</taxon>
        <taxon>Chordata</taxon>
        <taxon>Craniata</taxon>
        <taxon>Vertebrata</taxon>
        <taxon>Euteleostomi</taxon>
        <taxon>Mammalia</taxon>
        <taxon>Eutheria</taxon>
        <taxon>Laurasiatheria</taxon>
        <taxon>Perissodactyla</taxon>
        <taxon>Rhinocerotidae</taxon>
        <taxon>Diceros</taxon>
    </lineage>
</organism>
<evidence type="ECO:0000256" key="4">
    <source>
        <dbReference type="ARBA" id="ARBA00022729"/>
    </source>
</evidence>
<dbReference type="PANTHER" id="PTHR24037">
    <property type="entry name" value="HEART DEVELOPMENT PROTEIN WITH EGF-LIKE DOMAINS 1"/>
    <property type="match status" value="1"/>
</dbReference>
<feature type="region of interest" description="Disordered" evidence="10">
    <location>
        <begin position="17"/>
        <end position="146"/>
    </location>
</feature>
<reference evidence="14 15" key="1">
    <citation type="journal article" date="2020" name="Mol. Biol. Evol.">
        <title>Interspecific Gene Flow and the Evolution of Specialization in Black and White Rhinoceros.</title>
        <authorList>
            <person name="Moodley Y."/>
            <person name="Westbury M.V."/>
            <person name="Russo I.M."/>
            <person name="Gopalakrishnan S."/>
            <person name="Rakotoarivelo A."/>
            <person name="Olsen R.A."/>
            <person name="Prost S."/>
            <person name="Tunstall T."/>
            <person name="Ryder O.A."/>
            <person name="Dalen L."/>
            <person name="Bruford M.W."/>
        </authorList>
    </citation>
    <scope>NUCLEOTIDE SEQUENCE [LARGE SCALE GENOMIC DNA]</scope>
    <source>
        <strain evidence="14">SBR-YM</strain>
        <tissue evidence="14">Skin</tissue>
    </source>
</reference>